<feature type="domain" description="Rhodopsin" evidence="8">
    <location>
        <begin position="37"/>
        <end position="279"/>
    </location>
</feature>
<feature type="transmembrane region" description="Helical" evidence="7">
    <location>
        <begin position="251"/>
        <end position="273"/>
    </location>
</feature>
<proteinExistence type="inferred from homology"/>
<feature type="transmembrane region" description="Helical" evidence="7">
    <location>
        <begin position="215"/>
        <end position="239"/>
    </location>
</feature>
<evidence type="ECO:0000313" key="10">
    <source>
        <dbReference type="Proteomes" id="UP000297527"/>
    </source>
</evidence>
<comment type="similarity">
    <text evidence="5">Belongs to the SAT4 family.</text>
</comment>
<dbReference type="OrthoDB" id="5329176at2759"/>
<dbReference type="Proteomes" id="UP000297527">
    <property type="component" value="Unassembled WGS sequence"/>
</dbReference>
<feature type="transmembrane region" description="Helical" evidence="7">
    <location>
        <begin position="102"/>
        <end position="124"/>
    </location>
</feature>
<evidence type="ECO:0000256" key="3">
    <source>
        <dbReference type="ARBA" id="ARBA00022989"/>
    </source>
</evidence>
<dbReference type="InterPro" id="IPR052337">
    <property type="entry name" value="SAT4-like"/>
</dbReference>
<feature type="transmembrane region" description="Helical" evidence="7">
    <location>
        <begin position="185"/>
        <end position="203"/>
    </location>
</feature>
<organism evidence="9 10">
    <name type="scientific">Botryotinia convoluta</name>
    <dbReference type="NCBI Taxonomy" id="54673"/>
    <lineage>
        <taxon>Eukaryota</taxon>
        <taxon>Fungi</taxon>
        <taxon>Dikarya</taxon>
        <taxon>Ascomycota</taxon>
        <taxon>Pezizomycotina</taxon>
        <taxon>Leotiomycetes</taxon>
        <taxon>Helotiales</taxon>
        <taxon>Sclerotiniaceae</taxon>
        <taxon>Botryotinia</taxon>
    </lineage>
</organism>
<comment type="caution">
    <text evidence="9">The sequence shown here is derived from an EMBL/GenBank/DDBJ whole genome shotgun (WGS) entry which is preliminary data.</text>
</comment>
<evidence type="ECO:0000256" key="1">
    <source>
        <dbReference type="ARBA" id="ARBA00004141"/>
    </source>
</evidence>
<dbReference type="PANTHER" id="PTHR33048:SF47">
    <property type="entry name" value="INTEGRAL MEMBRANE PROTEIN-RELATED"/>
    <property type="match status" value="1"/>
</dbReference>
<evidence type="ECO:0000313" key="9">
    <source>
        <dbReference type="EMBL" id="TGO51455.1"/>
    </source>
</evidence>
<evidence type="ECO:0000256" key="4">
    <source>
        <dbReference type="ARBA" id="ARBA00023136"/>
    </source>
</evidence>
<dbReference type="Pfam" id="PF20684">
    <property type="entry name" value="Fung_rhodopsin"/>
    <property type="match status" value="1"/>
</dbReference>
<dbReference type="PANTHER" id="PTHR33048">
    <property type="entry name" value="PTH11-LIKE INTEGRAL MEMBRANE PROTEIN (AFU_ORTHOLOGUE AFUA_5G11245)"/>
    <property type="match status" value="1"/>
</dbReference>
<keyword evidence="10" id="KW-1185">Reference proteome</keyword>
<keyword evidence="2 7" id="KW-0812">Transmembrane</keyword>
<evidence type="ECO:0000256" key="7">
    <source>
        <dbReference type="SAM" id="Phobius"/>
    </source>
</evidence>
<feature type="transmembrane region" description="Helical" evidence="7">
    <location>
        <begin position="53"/>
        <end position="82"/>
    </location>
</feature>
<feature type="compositionally biased region" description="Polar residues" evidence="6">
    <location>
        <begin position="298"/>
        <end position="315"/>
    </location>
</feature>
<sequence>MTTETAPTQAYLNETNTTSLLITCIVFLVLDTLFVVFRFISRHYQKAAFGWDDVLMLAGWFTCAGLCIDGMIAPSLGIGVHYEKFIATMPEKIPKWGWNGFYAIPILYCFAVSFPKMSILVLYLRVFVDRFSRICCWTLLGVISISAVVNVLTVGFQCNVPSAAWDNTIPGGHCNNIQAHLTYSGIPNILTDVAMLILPIPVVRRLHVAKHVKIGITMTFLVASVGLVTAIIRFVQFFLNTYRSDPTYNAAPLIIWIVVETSIYLISGCLLACRQVLARFVTSRYVSVIYSWLQNATKRSQSGPSNERVNTNHKSGISGLRRGSSADAFAAEGQYYPLEPTVPGKVLVYLRSGVEEDGKFEKGLNG</sequence>
<dbReference type="AlphaFoldDB" id="A0A4Z1HRI9"/>
<dbReference type="InterPro" id="IPR049326">
    <property type="entry name" value="Rhodopsin_dom_fungi"/>
</dbReference>
<evidence type="ECO:0000256" key="6">
    <source>
        <dbReference type="SAM" id="MobiDB-lite"/>
    </source>
</evidence>
<protein>
    <recommendedName>
        <fullName evidence="8">Rhodopsin domain-containing protein</fullName>
    </recommendedName>
</protein>
<feature type="region of interest" description="Disordered" evidence="6">
    <location>
        <begin position="298"/>
        <end position="320"/>
    </location>
</feature>
<keyword evidence="4 7" id="KW-0472">Membrane</keyword>
<feature type="transmembrane region" description="Helical" evidence="7">
    <location>
        <begin position="136"/>
        <end position="156"/>
    </location>
</feature>
<feature type="transmembrane region" description="Helical" evidence="7">
    <location>
        <begin position="20"/>
        <end position="41"/>
    </location>
</feature>
<evidence type="ECO:0000256" key="2">
    <source>
        <dbReference type="ARBA" id="ARBA00022692"/>
    </source>
</evidence>
<dbReference type="EMBL" id="PQXN01000161">
    <property type="protein sequence ID" value="TGO51455.1"/>
    <property type="molecule type" value="Genomic_DNA"/>
</dbReference>
<name>A0A4Z1HRI9_9HELO</name>
<reference evidence="9 10" key="1">
    <citation type="submission" date="2017-12" db="EMBL/GenBank/DDBJ databases">
        <title>Comparative genomics of Botrytis spp.</title>
        <authorList>
            <person name="Valero-Jimenez C.A."/>
            <person name="Tapia P."/>
            <person name="Veloso J."/>
            <person name="Silva-Moreno E."/>
            <person name="Staats M."/>
            <person name="Valdes J.H."/>
            <person name="Van Kan J.A.L."/>
        </authorList>
    </citation>
    <scope>NUCLEOTIDE SEQUENCE [LARGE SCALE GENOMIC DNA]</scope>
    <source>
        <strain evidence="9 10">MUCL11595</strain>
    </source>
</reference>
<evidence type="ECO:0000256" key="5">
    <source>
        <dbReference type="ARBA" id="ARBA00038359"/>
    </source>
</evidence>
<evidence type="ECO:0000259" key="8">
    <source>
        <dbReference type="Pfam" id="PF20684"/>
    </source>
</evidence>
<comment type="subcellular location">
    <subcellularLocation>
        <location evidence="1">Membrane</location>
        <topology evidence="1">Multi-pass membrane protein</topology>
    </subcellularLocation>
</comment>
<dbReference type="GO" id="GO:0016020">
    <property type="term" value="C:membrane"/>
    <property type="evidence" value="ECO:0007669"/>
    <property type="project" value="UniProtKB-SubCell"/>
</dbReference>
<keyword evidence="3 7" id="KW-1133">Transmembrane helix</keyword>
<gene>
    <name evidence="9" type="ORF">BCON_0161g00280</name>
</gene>
<accession>A0A4Z1HRI9</accession>